<dbReference type="InterPro" id="IPR003448">
    <property type="entry name" value="Mopterin_biosynth_MoaE"/>
</dbReference>
<dbReference type="OrthoDB" id="5531344at2759"/>
<dbReference type="Proteomes" id="UP000270296">
    <property type="component" value="Unassembled WGS sequence"/>
</dbReference>
<dbReference type="GO" id="GO:0006777">
    <property type="term" value="P:Mo-molybdopterin cofactor biosynthetic process"/>
    <property type="evidence" value="ECO:0007669"/>
    <property type="project" value="InterPro"/>
</dbReference>
<gene>
    <name evidence="1" type="ORF">SBAD_LOCUS5756</name>
</gene>
<name>A0A183IQ59_9BILA</name>
<keyword evidence="2" id="KW-1185">Reference proteome</keyword>
<evidence type="ECO:0000313" key="3">
    <source>
        <dbReference type="WBParaSite" id="SBAD_0000598401-mRNA-1"/>
    </source>
</evidence>
<dbReference type="Pfam" id="PF02391">
    <property type="entry name" value="MoaE"/>
    <property type="match status" value="1"/>
</dbReference>
<organism evidence="3">
    <name type="scientific">Soboliphyme baturini</name>
    <dbReference type="NCBI Taxonomy" id="241478"/>
    <lineage>
        <taxon>Eukaryota</taxon>
        <taxon>Metazoa</taxon>
        <taxon>Ecdysozoa</taxon>
        <taxon>Nematoda</taxon>
        <taxon>Enoplea</taxon>
        <taxon>Dorylaimia</taxon>
        <taxon>Dioctophymatida</taxon>
        <taxon>Dioctophymatoidea</taxon>
        <taxon>Soboliphymatidae</taxon>
        <taxon>Soboliphyme</taxon>
    </lineage>
</organism>
<accession>A0A183IQ59</accession>
<dbReference type="WBParaSite" id="SBAD_0000598401-mRNA-1">
    <property type="protein sequence ID" value="SBAD_0000598401-mRNA-1"/>
    <property type="gene ID" value="SBAD_0000598401"/>
</dbReference>
<evidence type="ECO:0000313" key="1">
    <source>
        <dbReference type="EMBL" id="VDP08223.1"/>
    </source>
</evidence>
<dbReference type="EMBL" id="UZAM01009223">
    <property type="protein sequence ID" value="VDP08223.1"/>
    <property type="molecule type" value="Genomic_DNA"/>
</dbReference>
<dbReference type="AlphaFoldDB" id="A0A183IQ59"/>
<reference evidence="3" key="1">
    <citation type="submission" date="2016-06" db="UniProtKB">
        <authorList>
            <consortium name="WormBaseParasite"/>
        </authorList>
    </citation>
    <scope>IDENTIFICATION</scope>
</reference>
<dbReference type="InterPro" id="IPR036563">
    <property type="entry name" value="MoaE_sf"/>
</dbReference>
<evidence type="ECO:0000313" key="2">
    <source>
        <dbReference type="Proteomes" id="UP000270296"/>
    </source>
</evidence>
<protein>
    <submittedName>
        <fullName evidence="3">OmpR/PhoB-type domain-containing protein</fullName>
    </submittedName>
</protein>
<sequence length="35" mass="4324">MAYREMRKICDSVKRRWRSVGRIAIFHRLGYAIFH</sequence>
<dbReference type="Gene3D" id="3.90.1170.40">
    <property type="entry name" value="Molybdopterin biosynthesis MoaE subunit"/>
    <property type="match status" value="1"/>
</dbReference>
<proteinExistence type="predicted"/>
<reference evidence="1 2" key="2">
    <citation type="submission" date="2018-11" db="EMBL/GenBank/DDBJ databases">
        <authorList>
            <consortium name="Pathogen Informatics"/>
        </authorList>
    </citation>
    <scope>NUCLEOTIDE SEQUENCE [LARGE SCALE GENOMIC DNA]</scope>
</reference>